<dbReference type="GO" id="GO:0030246">
    <property type="term" value="F:carbohydrate binding"/>
    <property type="evidence" value="ECO:0007669"/>
    <property type="project" value="UniProtKB-ARBA"/>
</dbReference>
<dbReference type="Pfam" id="PF13407">
    <property type="entry name" value="Peripla_BP_4"/>
    <property type="match status" value="1"/>
</dbReference>
<gene>
    <name evidence="6" type="ORF">BJ997_002424</name>
</gene>
<evidence type="ECO:0000256" key="4">
    <source>
        <dbReference type="SAM" id="SignalP"/>
    </source>
</evidence>
<dbReference type="InterPro" id="IPR028082">
    <property type="entry name" value="Peripla_BP_I"/>
</dbReference>
<keyword evidence="3 4" id="KW-0732">Signal</keyword>
<comment type="caution">
    <text evidence="6">The sequence shown here is derived from an EMBL/GenBank/DDBJ whole genome shotgun (WGS) entry which is preliminary data.</text>
</comment>
<dbReference type="PROSITE" id="PS51257">
    <property type="entry name" value="PROKAR_LIPOPROTEIN"/>
    <property type="match status" value="1"/>
</dbReference>
<sequence length="331" mass="33157">MNWKKQSLAVIAAGAIALSLTACNRGDGTASADGATAQSAALVISTLNNPFFVSVAAGAKAQAAELGMTLDIQNANNVDQTALDMTTTALTKQPDVLIIDPIGSESGASMTRQANQSGAPVVAFDRQPASGDLASFIGYDAIAAGRAGAKSLGEALGGTGTVVEIQGILGTNVAQDRSQGFTEGIAEFPGITVVAVQSADFDRGKALDVMTDILQANPGIAGVYAANDEMALGVVAALDAQGLAGTVKVVGNDGIADALTAIAAGTMYSTNAESPFALGKSVVSIASKVASGETVEEKTVLTGRLVTEAGIADFCSYLSDEGDTDTCATLK</sequence>
<dbReference type="GO" id="GO:0030313">
    <property type="term" value="C:cell envelope"/>
    <property type="evidence" value="ECO:0007669"/>
    <property type="project" value="UniProtKB-SubCell"/>
</dbReference>
<comment type="similarity">
    <text evidence="2">Belongs to the bacterial solute-binding protein 2 family.</text>
</comment>
<comment type="subcellular location">
    <subcellularLocation>
        <location evidence="1">Cell envelope</location>
    </subcellularLocation>
</comment>
<dbReference type="Proteomes" id="UP000561726">
    <property type="component" value="Unassembled WGS sequence"/>
</dbReference>
<organism evidence="6 7">
    <name type="scientific">Cryobacterium roopkundense</name>
    <dbReference type="NCBI Taxonomy" id="1001240"/>
    <lineage>
        <taxon>Bacteria</taxon>
        <taxon>Bacillati</taxon>
        <taxon>Actinomycetota</taxon>
        <taxon>Actinomycetes</taxon>
        <taxon>Micrococcales</taxon>
        <taxon>Microbacteriaceae</taxon>
        <taxon>Cryobacterium</taxon>
    </lineage>
</organism>
<evidence type="ECO:0000313" key="6">
    <source>
        <dbReference type="EMBL" id="MBB5641876.1"/>
    </source>
</evidence>
<feature type="chain" id="PRO_5038776545" evidence="4">
    <location>
        <begin position="23"/>
        <end position="331"/>
    </location>
</feature>
<name>A0A7W8ZX71_9MICO</name>
<evidence type="ECO:0000313" key="7">
    <source>
        <dbReference type="Proteomes" id="UP000561726"/>
    </source>
</evidence>
<evidence type="ECO:0000259" key="5">
    <source>
        <dbReference type="Pfam" id="PF13407"/>
    </source>
</evidence>
<proteinExistence type="inferred from homology"/>
<protein>
    <submittedName>
        <fullName evidence="6">ABC-type sugar transport system substrate-binding protein</fullName>
    </submittedName>
</protein>
<evidence type="ECO:0000256" key="1">
    <source>
        <dbReference type="ARBA" id="ARBA00004196"/>
    </source>
</evidence>
<feature type="domain" description="Periplasmic binding protein" evidence="5">
    <location>
        <begin position="41"/>
        <end position="293"/>
    </location>
</feature>
<keyword evidence="6" id="KW-0813">Transport</keyword>
<dbReference type="SUPFAM" id="SSF53822">
    <property type="entry name" value="Periplasmic binding protein-like I"/>
    <property type="match status" value="1"/>
</dbReference>
<reference evidence="6 7" key="1">
    <citation type="submission" date="2020-08" db="EMBL/GenBank/DDBJ databases">
        <title>Sequencing the genomes of 1000 actinobacteria strains.</title>
        <authorList>
            <person name="Klenk H.-P."/>
        </authorList>
    </citation>
    <scope>NUCLEOTIDE SEQUENCE [LARGE SCALE GENOMIC DNA]</scope>
    <source>
        <strain evidence="6 7">DSM 21065</strain>
    </source>
</reference>
<dbReference type="RefSeq" id="WP_052541881.1">
    <property type="nucleotide sequence ID" value="NZ_JACHBQ010000001.1"/>
</dbReference>
<keyword evidence="6" id="KW-0762">Sugar transport</keyword>
<evidence type="ECO:0000256" key="2">
    <source>
        <dbReference type="ARBA" id="ARBA00007639"/>
    </source>
</evidence>
<dbReference type="PANTHER" id="PTHR46847">
    <property type="entry name" value="D-ALLOSE-BINDING PERIPLASMIC PROTEIN-RELATED"/>
    <property type="match status" value="1"/>
</dbReference>
<dbReference type="Gene3D" id="3.40.50.2300">
    <property type="match status" value="2"/>
</dbReference>
<dbReference type="EMBL" id="JACHBQ010000001">
    <property type="protein sequence ID" value="MBB5641876.1"/>
    <property type="molecule type" value="Genomic_DNA"/>
</dbReference>
<accession>A0A7W8ZX71</accession>
<evidence type="ECO:0000256" key="3">
    <source>
        <dbReference type="ARBA" id="ARBA00022729"/>
    </source>
</evidence>
<dbReference type="AlphaFoldDB" id="A0A7W8ZX71"/>
<dbReference type="PANTHER" id="PTHR46847:SF1">
    <property type="entry name" value="D-ALLOSE-BINDING PERIPLASMIC PROTEIN-RELATED"/>
    <property type="match status" value="1"/>
</dbReference>
<feature type="signal peptide" evidence="4">
    <location>
        <begin position="1"/>
        <end position="22"/>
    </location>
</feature>
<dbReference type="InterPro" id="IPR025997">
    <property type="entry name" value="SBP_2_dom"/>
</dbReference>
<dbReference type="OrthoDB" id="9813037at2"/>